<dbReference type="SUPFAM" id="SSF109998">
    <property type="entry name" value="Triger factor/SurA peptide-binding domain-like"/>
    <property type="match status" value="1"/>
</dbReference>
<protein>
    <recommendedName>
        <fullName evidence="2">peptidylprolyl isomerase</fullName>
        <ecNumber evidence="2">5.2.1.8</ecNumber>
    </recommendedName>
</protein>
<dbReference type="InterPro" id="IPR050245">
    <property type="entry name" value="PrsA_foldase"/>
</dbReference>
<sequence>MFAATFLFGCLQKKNNTGDVAASVNDVFFTETMLKRAVATNPDIRANEHINAWINNELLYQAAVGMDVPLDIKLKATIKKISKSLTIKTYIDLLCNGSLKATNQEIKEYYKKNKEQFLRYKPAARINHFIISDKKEATKIKSVLAKYKHGKKRDKLFINNRVFSGIITEGALNKKLDKLIFTKRKKKNIVGPLYLKNKFHLIEILEIFPKGSPLGLDFVHDEIYQRLINKKLASKKDEILDSLRNEAEIVVNNKIKK</sequence>
<dbReference type="EC" id="5.2.1.8" evidence="2"/>
<dbReference type="EMBL" id="UINC01020947">
    <property type="protein sequence ID" value="SVA87464.1"/>
    <property type="molecule type" value="Genomic_DNA"/>
</dbReference>
<evidence type="ECO:0000256" key="5">
    <source>
        <dbReference type="ARBA" id="ARBA00023235"/>
    </source>
</evidence>
<accession>A0A381ZEC2</accession>
<comment type="catalytic activity">
    <reaction evidence="1">
        <text>[protein]-peptidylproline (omega=180) = [protein]-peptidylproline (omega=0)</text>
        <dbReference type="Rhea" id="RHEA:16237"/>
        <dbReference type="Rhea" id="RHEA-COMP:10747"/>
        <dbReference type="Rhea" id="RHEA-COMP:10748"/>
        <dbReference type="ChEBI" id="CHEBI:83833"/>
        <dbReference type="ChEBI" id="CHEBI:83834"/>
        <dbReference type="EC" id="5.2.1.8"/>
    </reaction>
</comment>
<proteinExistence type="predicted"/>
<dbReference type="PANTHER" id="PTHR47245:SF1">
    <property type="entry name" value="FOLDASE PROTEIN PRSA"/>
    <property type="match status" value="1"/>
</dbReference>
<keyword evidence="5" id="KW-0413">Isomerase</keyword>
<evidence type="ECO:0000256" key="4">
    <source>
        <dbReference type="ARBA" id="ARBA00023110"/>
    </source>
</evidence>
<evidence type="ECO:0000256" key="3">
    <source>
        <dbReference type="ARBA" id="ARBA00022729"/>
    </source>
</evidence>
<organism evidence="6">
    <name type="scientific">marine metagenome</name>
    <dbReference type="NCBI Taxonomy" id="408172"/>
    <lineage>
        <taxon>unclassified sequences</taxon>
        <taxon>metagenomes</taxon>
        <taxon>ecological metagenomes</taxon>
    </lineage>
</organism>
<evidence type="ECO:0000313" key="6">
    <source>
        <dbReference type="EMBL" id="SVA87464.1"/>
    </source>
</evidence>
<dbReference type="AlphaFoldDB" id="A0A381ZEC2"/>
<keyword evidence="3" id="KW-0732">Signal</keyword>
<name>A0A381ZEC2_9ZZZZ</name>
<evidence type="ECO:0000256" key="1">
    <source>
        <dbReference type="ARBA" id="ARBA00000971"/>
    </source>
</evidence>
<dbReference type="GO" id="GO:0003755">
    <property type="term" value="F:peptidyl-prolyl cis-trans isomerase activity"/>
    <property type="evidence" value="ECO:0007669"/>
    <property type="project" value="UniProtKB-KW"/>
</dbReference>
<gene>
    <name evidence="6" type="ORF">METZ01_LOCUS140318</name>
</gene>
<evidence type="ECO:0000256" key="2">
    <source>
        <dbReference type="ARBA" id="ARBA00013194"/>
    </source>
</evidence>
<keyword evidence="4" id="KW-0697">Rotamase</keyword>
<dbReference type="PANTHER" id="PTHR47245">
    <property type="entry name" value="PEPTIDYLPROLYL ISOMERASE"/>
    <property type="match status" value="1"/>
</dbReference>
<reference evidence="6" key="1">
    <citation type="submission" date="2018-05" db="EMBL/GenBank/DDBJ databases">
        <authorList>
            <person name="Lanie J.A."/>
            <person name="Ng W.-L."/>
            <person name="Kazmierczak K.M."/>
            <person name="Andrzejewski T.M."/>
            <person name="Davidsen T.M."/>
            <person name="Wayne K.J."/>
            <person name="Tettelin H."/>
            <person name="Glass J.I."/>
            <person name="Rusch D."/>
            <person name="Podicherti R."/>
            <person name="Tsui H.-C.T."/>
            <person name="Winkler M.E."/>
        </authorList>
    </citation>
    <scope>NUCLEOTIDE SEQUENCE</scope>
</reference>
<dbReference type="Gene3D" id="6.10.140.970">
    <property type="match status" value="1"/>
</dbReference>
<dbReference type="InterPro" id="IPR027304">
    <property type="entry name" value="Trigger_fact/SurA_dom_sf"/>
</dbReference>